<dbReference type="EMBL" id="CR382131">
    <property type="protein sequence ID" value="CAG79251.1"/>
    <property type="molecule type" value="Genomic_DNA"/>
</dbReference>
<feature type="compositionally biased region" description="Low complexity" evidence="1">
    <location>
        <begin position="169"/>
        <end position="186"/>
    </location>
</feature>
<dbReference type="AlphaFoldDB" id="Q6C6P5"/>
<proteinExistence type="predicted"/>
<gene>
    <name evidence="2" type="ORF">YALI0_E07557g</name>
</gene>
<feature type="region of interest" description="Disordered" evidence="1">
    <location>
        <begin position="136"/>
        <end position="357"/>
    </location>
</feature>
<evidence type="ECO:0000313" key="3">
    <source>
        <dbReference type="Proteomes" id="UP000001300"/>
    </source>
</evidence>
<reference evidence="2 3" key="1">
    <citation type="journal article" date="2004" name="Nature">
        <title>Genome evolution in yeasts.</title>
        <authorList>
            <consortium name="Genolevures"/>
            <person name="Dujon B."/>
            <person name="Sherman D."/>
            <person name="Fischer G."/>
            <person name="Durrens P."/>
            <person name="Casaregola S."/>
            <person name="Lafontaine I."/>
            <person name="de Montigny J."/>
            <person name="Marck C."/>
            <person name="Neuveglise C."/>
            <person name="Talla E."/>
            <person name="Goffard N."/>
            <person name="Frangeul L."/>
            <person name="Aigle M."/>
            <person name="Anthouard V."/>
            <person name="Babour A."/>
            <person name="Barbe V."/>
            <person name="Barnay S."/>
            <person name="Blanchin S."/>
            <person name="Beckerich J.M."/>
            <person name="Beyne E."/>
            <person name="Bleykasten C."/>
            <person name="Boisrame A."/>
            <person name="Boyer J."/>
            <person name="Cattolico L."/>
            <person name="Confanioleri F."/>
            <person name="de Daruvar A."/>
            <person name="Despons L."/>
            <person name="Fabre E."/>
            <person name="Fairhead C."/>
            <person name="Ferry-Dumazet H."/>
            <person name="Groppi A."/>
            <person name="Hantraye F."/>
            <person name="Hennequin C."/>
            <person name="Jauniaux N."/>
            <person name="Joyet P."/>
            <person name="Kachouri R."/>
            <person name="Kerrest A."/>
            <person name="Koszul R."/>
            <person name="Lemaire M."/>
            <person name="Lesur I."/>
            <person name="Ma L."/>
            <person name="Muller H."/>
            <person name="Nicaud J.M."/>
            <person name="Nikolski M."/>
            <person name="Oztas S."/>
            <person name="Ozier-Kalogeropoulos O."/>
            <person name="Pellenz S."/>
            <person name="Potier S."/>
            <person name="Richard G.F."/>
            <person name="Straub M.L."/>
            <person name="Suleau A."/>
            <person name="Swennene D."/>
            <person name="Tekaia F."/>
            <person name="Wesolowski-Louvel M."/>
            <person name="Westhof E."/>
            <person name="Wirth B."/>
            <person name="Zeniou-Meyer M."/>
            <person name="Zivanovic I."/>
            <person name="Bolotin-Fukuhara M."/>
            <person name="Thierry A."/>
            <person name="Bouchier C."/>
            <person name="Caudron B."/>
            <person name="Scarpelli C."/>
            <person name="Gaillardin C."/>
            <person name="Weissenbach J."/>
            <person name="Wincker P."/>
            <person name="Souciet J.L."/>
        </authorList>
    </citation>
    <scope>NUCLEOTIDE SEQUENCE [LARGE SCALE GENOMIC DNA]</scope>
    <source>
        <strain evidence="3">CLIB 122 / E 150</strain>
    </source>
</reference>
<dbReference type="OrthoDB" id="4095468at2759"/>
<feature type="region of interest" description="Disordered" evidence="1">
    <location>
        <begin position="75"/>
        <end position="94"/>
    </location>
</feature>
<dbReference type="VEuPathDB" id="FungiDB:YALI0_E07557g"/>
<evidence type="ECO:0000256" key="1">
    <source>
        <dbReference type="SAM" id="MobiDB-lite"/>
    </source>
</evidence>
<feature type="region of interest" description="Disordered" evidence="1">
    <location>
        <begin position="388"/>
        <end position="434"/>
    </location>
</feature>
<sequence>MRDESVASSGVRGLNYTDTSSYSTTTNALRSNNGRSNNSTYASSMYSTSSSHTSSALDTLHQTRRMALDRLKGWRKSTASPKPTPQSAAALGAGPQITLQPLQCKANAREPLQQRDITDPRSLAYQANKYTVSDNASIIRRHRPDQRSRNQNDFNLASEDPFSDSCSLRPSSTRPSTAAASNTSTNKRLSVASNFSLKPTPAPPSATAQSIPCDSPRLRQSSFSERPATANIPHSPDLSTMTTLPRTYTTRSQRIRIPQNPVSCWDDDEDEEEPKKGLFNRFKSTRSFSSRKASISSTTESIQSAPAQSPSIKSVSPKNSKTLKPTKSVKSVKSVKTAKAAPKTKSSKKGSLGNKFGIDDLGDFEWNMHAYMEGDEEGSDAEIEAALRRVREAEANEAKETTPTPTSHTTTTTNTTTSTRVSTSHSTPTPESVSIPISVASSKVSPVLPPISPSQSLDLGLEPTATPTAVHNERIENENIKLNGSPNYAREHVANLLRRRANSGNQSPVPQTPVPQVVAPEQCPWDTWKYTSNHHTYQITPPDSTRSSHVYASDAAYDTSHHSMVLPESPVQLQPTSSTSSSSSDQTKWNDISANIALIQQQIQEMSPRSRELARGFAAKELTKPATLVTPTTISPATFATPPPRPSRDNVELPECFSKPFLTMTNSPSVRPLPRRLNKLGPALEESDASPDSSQRSSVSTRLSTAPSSPEPDMRCFI</sequence>
<feature type="compositionally biased region" description="Low complexity" evidence="1">
    <location>
        <begin position="240"/>
        <end position="250"/>
    </location>
</feature>
<dbReference type="KEGG" id="yli:2912446"/>
<feature type="compositionally biased region" description="Low complexity" evidence="1">
    <location>
        <begin position="36"/>
        <end position="56"/>
    </location>
</feature>
<feature type="compositionally biased region" description="Basic and acidic residues" evidence="1">
    <location>
        <begin position="388"/>
        <end position="400"/>
    </location>
</feature>
<dbReference type="HOGENOM" id="CLU_385043_0_0_1"/>
<feature type="compositionally biased region" description="Low complexity" evidence="1">
    <location>
        <begin position="279"/>
        <end position="301"/>
    </location>
</feature>
<feature type="region of interest" description="Disordered" evidence="1">
    <location>
        <begin position="1"/>
        <end position="58"/>
    </location>
</feature>
<dbReference type="Proteomes" id="UP000001300">
    <property type="component" value="Chromosome E"/>
</dbReference>
<feature type="compositionally biased region" description="Polar residues" evidence="1">
    <location>
        <begin position="187"/>
        <end position="197"/>
    </location>
</feature>
<name>Q6C6P5_YARLI</name>
<feature type="compositionally biased region" description="Low complexity" evidence="1">
    <location>
        <begin position="401"/>
        <end position="430"/>
    </location>
</feature>
<accession>Q6C6P5</accession>
<feature type="compositionally biased region" description="Polar residues" evidence="1">
    <location>
        <begin position="77"/>
        <end position="87"/>
    </location>
</feature>
<feature type="compositionally biased region" description="Polar residues" evidence="1">
    <location>
        <begin position="302"/>
        <end position="319"/>
    </location>
</feature>
<feature type="compositionally biased region" description="Low complexity" evidence="1">
    <location>
        <begin position="320"/>
        <end position="344"/>
    </location>
</feature>
<feature type="compositionally biased region" description="Low complexity" evidence="1">
    <location>
        <begin position="690"/>
        <end position="705"/>
    </location>
</feature>
<protein>
    <submittedName>
        <fullName evidence="2">YALI0E07557p</fullName>
    </submittedName>
</protein>
<evidence type="ECO:0000313" key="2">
    <source>
        <dbReference type="EMBL" id="CAG79251.1"/>
    </source>
</evidence>
<feature type="compositionally biased region" description="Low complexity" evidence="1">
    <location>
        <begin position="16"/>
        <end position="26"/>
    </location>
</feature>
<keyword evidence="3" id="KW-1185">Reference proteome</keyword>
<feature type="region of interest" description="Disordered" evidence="1">
    <location>
        <begin position="664"/>
        <end position="718"/>
    </location>
</feature>
<organism evidence="2 3">
    <name type="scientific">Yarrowia lipolytica (strain CLIB 122 / E 150)</name>
    <name type="common">Yeast</name>
    <name type="synonym">Candida lipolytica</name>
    <dbReference type="NCBI Taxonomy" id="284591"/>
    <lineage>
        <taxon>Eukaryota</taxon>
        <taxon>Fungi</taxon>
        <taxon>Dikarya</taxon>
        <taxon>Ascomycota</taxon>
        <taxon>Saccharomycotina</taxon>
        <taxon>Dipodascomycetes</taxon>
        <taxon>Dipodascales</taxon>
        <taxon>Dipodascales incertae sedis</taxon>
        <taxon>Yarrowia</taxon>
    </lineage>
</organism>
<dbReference type="InParanoid" id="Q6C6P5"/>